<reference evidence="2" key="1">
    <citation type="submission" date="2021-11" db="EMBL/GenBank/DDBJ databases">
        <title>Streptomyces corallinus and Kineosporia corallina sp. nov., two new coral-derived marine actinobacteria.</title>
        <authorList>
            <person name="Buangrab K."/>
            <person name="Sutthacheep M."/>
            <person name="Yeemin T."/>
            <person name="Harunari E."/>
            <person name="Igarashi Y."/>
            <person name="Sripreechasak P."/>
            <person name="Kanchanasin P."/>
            <person name="Tanasupawat S."/>
            <person name="Phongsopitanun W."/>
        </authorList>
    </citation>
    <scope>NUCLEOTIDE SEQUENCE</scope>
    <source>
        <strain evidence="2">JCM 31032</strain>
    </source>
</reference>
<organism evidence="2 3">
    <name type="scientific">Kineosporia babensis</name>
    <dbReference type="NCBI Taxonomy" id="499548"/>
    <lineage>
        <taxon>Bacteria</taxon>
        <taxon>Bacillati</taxon>
        <taxon>Actinomycetota</taxon>
        <taxon>Actinomycetes</taxon>
        <taxon>Kineosporiales</taxon>
        <taxon>Kineosporiaceae</taxon>
        <taxon>Kineosporia</taxon>
    </lineage>
</organism>
<accession>A0A9X1SXK0</accession>
<dbReference type="AlphaFoldDB" id="A0A9X1SXK0"/>
<keyword evidence="3" id="KW-1185">Reference proteome</keyword>
<gene>
    <name evidence="2" type="ORF">LR394_33945</name>
</gene>
<evidence type="ECO:0000256" key="1">
    <source>
        <dbReference type="SAM" id="Phobius"/>
    </source>
</evidence>
<dbReference type="EMBL" id="JAJOMB010000025">
    <property type="protein sequence ID" value="MCD5315909.1"/>
    <property type="molecule type" value="Genomic_DNA"/>
</dbReference>
<keyword evidence="1" id="KW-0812">Transmembrane</keyword>
<sequence>MFRVQLSPDERREQHMLRGTGLAMVLGWGVLTLAMLVWGGSQGYLAFVDPVVLPFDTGGEVSAAAVSGSPLGIALHAVVIFAAVVLCAGLPVERAQSRAV</sequence>
<protein>
    <submittedName>
        <fullName evidence="2">Uncharacterized protein</fullName>
    </submittedName>
</protein>
<keyword evidence="1" id="KW-0472">Membrane</keyword>
<dbReference type="Proteomes" id="UP001138997">
    <property type="component" value="Unassembled WGS sequence"/>
</dbReference>
<feature type="transmembrane region" description="Helical" evidence="1">
    <location>
        <begin position="21"/>
        <end position="40"/>
    </location>
</feature>
<comment type="caution">
    <text evidence="2">The sequence shown here is derived from an EMBL/GenBank/DDBJ whole genome shotgun (WGS) entry which is preliminary data.</text>
</comment>
<name>A0A9X1SXK0_9ACTN</name>
<dbReference type="RefSeq" id="WP_231448729.1">
    <property type="nucleotide sequence ID" value="NZ_JAJOMB010000025.1"/>
</dbReference>
<proteinExistence type="predicted"/>
<keyword evidence="1" id="KW-1133">Transmembrane helix</keyword>
<evidence type="ECO:0000313" key="2">
    <source>
        <dbReference type="EMBL" id="MCD5315909.1"/>
    </source>
</evidence>
<feature type="transmembrane region" description="Helical" evidence="1">
    <location>
        <begin position="73"/>
        <end position="92"/>
    </location>
</feature>
<evidence type="ECO:0000313" key="3">
    <source>
        <dbReference type="Proteomes" id="UP001138997"/>
    </source>
</evidence>